<dbReference type="Pfam" id="PF21787">
    <property type="entry name" value="TNP-like_RNaseH_N"/>
    <property type="match status" value="1"/>
</dbReference>
<dbReference type="InterPro" id="IPR048367">
    <property type="entry name" value="TNP-like_RNaseH_C"/>
</dbReference>
<proteinExistence type="predicted"/>
<feature type="domain" description="Transposable element P transposase-like RNase H" evidence="2">
    <location>
        <begin position="155"/>
        <end position="284"/>
    </location>
</feature>
<dbReference type="Proteomes" id="UP001642540">
    <property type="component" value="Unassembled WGS sequence"/>
</dbReference>
<feature type="region of interest" description="Disordered" evidence="1">
    <location>
        <begin position="16"/>
        <end position="60"/>
    </location>
</feature>
<evidence type="ECO:0000313" key="5">
    <source>
        <dbReference type="EMBL" id="CAL8078361.1"/>
    </source>
</evidence>
<feature type="domain" description="Transposable element P transposase-like RNase H C-terminal" evidence="4">
    <location>
        <begin position="496"/>
        <end position="524"/>
    </location>
</feature>
<reference evidence="5 6" key="1">
    <citation type="submission" date="2024-08" db="EMBL/GenBank/DDBJ databases">
        <authorList>
            <person name="Cucini C."/>
            <person name="Frati F."/>
        </authorList>
    </citation>
    <scope>NUCLEOTIDE SEQUENCE [LARGE SCALE GENOMIC DNA]</scope>
</reference>
<evidence type="ECO:0000256" key="1">
    <source>
        <dbReference type="SAM" id="MobiDB-lite"/>
    </source>
</evidence>
<feature type="domain" description="Transposable element P transposase-like GTP-binding insertion" evidence="3">
    <location>
        <begin position="310"/>
        <end position="427"/>
    </location>
</feature>
<name>A0ABP1PUS4_9HEXA</name>
<dbReference type="InterPro" id="IPR048365">
    <property type="entry name" value="TNP-like_RNaseH_N"/>
</dbReference>
<dbReference type="EMBL" id="CAXLJM020000013">
    <property type="protein sequence ID" value="CAL8078361.1"/>
    <property type="molecule type" value="Genomic_DNA"/>
</dbReference>
<feature type="compositionally biased region" description="Polar residues" evidence="1">
    <location>
        <begin position="19"/>
        <end position="52"/>
    </location>
</feature>
<evidence type="ECO:0000259" key="4">
    <source>
        <dbReference type="Pfam" id="PF21789"/>
    </source>
</evidence>
<gene>
    <name evidence="5" type="ORF">ODALV1_LOCUS4073</name>
</gene>
<dbReference type="InterPro" id="IPR048366">
    <property type="entry name" value="TNP-like_GBD"/>
</dbReference>
<evidence type="ECO:0000259" key="2">
    <source>
        <dbReference type="Pfam" id="PF21787"/>
    </source>
</evidence>
<evidence type="ECO:0000259" key="3">
    <source>
        <dbReference type="Pfam" id="PF21788"/>
    </source>
</evidence>
<organism evidence="5 6">
    <name type="scientific">Orchesella dallaii</name>
    <dbReference type="NCBI Taxonomy" id="48710"/>
    <lineage>
        <taxon>Eukaryota</taxon>
        <taxon>Metazoa</taxon>
        <taxon>Ecdysozoa</taxon>
        <taxon>Arthropoda</taxon>
        <taxon>Hexapoda</taxon>
        <taxon>Collembola</taxon>
        <taxon>Entomobryomorpha</taxon>
        <taxon>Entomobryoidea</taxon>
        <taxon>Orchesellidae</taxon>
        <taxon>Orchesellinae</taxon>
        <taxon>Orchesella</taxon>
    </lineage>
</organism>
<dbReference type="Pfam" id="PF21788">
    <property type="entry name" value="TNP-like_GBD"/>
    <property type="match status" value="1"/>
</dbReference>
<evidence type="ECO:0000313" key="6">
    <source>
        <dbReference type="Proteomes" id="UP001642540"/>
    </source>
</evidence>
<sequence>MKIYCIFREVPPPAEPLSVNITAEPSTKTSQYPNMNRRSPQSSSKHQGIRSQKSNDNRRIQRLKASVTTLKMKLKERVDLKDVFSKNVTFRRLIEAQVERHKHRNRAYTDFEKTSSLSLYYSCGPTGYQTLMKMGLHLPNRSTLGRWTKQLPMFPGLNHRLLSCIQKIMEKFNDEDLDCLITWDEVGMKEFIEYNKFYDMFEGIIDFGEHGRTLEPANEALVFMIRGINSSWRFPISFYFSKGATPSEMLEKIVVDNIKAVQNIGLRVRLGVCDMSFTNQGLYRAWSITPSNPSKIFNDQQVYFIHDTPHLIKLVRNNLINHTFLVREKKKSKKVKWSHIRTFFEKDRRVSSRMAPRLSKSHIYLKDYSKMKVKLAAQVFSNSVYAGIATMCRLRILKKDFKDTADFLKKIDEIFDFLNMSSLRNDKFGRCAAFFYQKIGKLDDYFEFFESVSIPSMSREPEFLRGLKLTLRGIKHLAIDLYKEGYRHIYTRNLQQDCLENFFSLARSKGGHCRNPTARCFRTNFRFLFFATLIHSPTSGNTENCSEGSFQKYVENMQSFMASENRDSYEQKRKVIARPTDDIVEDNKVGLQSAAEFYSVNVVRKLKFGKEQESEVALYMGAACIKAITNMSSCETCEKMLVQRTEQITPEMGKYSLVDFKQYDRFSNGLAYLSKSESDLFQFVNSTFTKTTCQALNSGGTKVLSGVLDRFEKQLLVIGWLKEDCPDHRRQILQHFIRAKMYQLVKDKNDAIRQLRSWSQTRRDLRNQ</sequence>
<keyword evidence="6" id="KW-1185">Reference proteome</keyword>
<dbReference type="Pfam" id="PF21789">
    <property type="entry name" value="TNP-like_RNaseH_C"/>
    <property type="match status" value="1"/>
</dbReference>
<evidence type="ECO:0008006" key="7">
    <source>
        <dbReference type="Google" id="ProtNLM"/>
    </source>
</evidence>
<protein>
    <recommendedName>
        <fullName evidence="7">Transposable element P transposase</fullName>
    </recommendedName>
</protein>
<comment type="caution">
    <text evidence="5">The sequence shown here is derived from an EMBL/GenBank/DDBJ whole genome shotgun (WGS) entry which is preliminary data.</text>
</comment>
<accession>A0ABP1PUS4</accession>